<reference evidence="11 12" key="1">
    <citation type="submission" date="2013-12" db="EMBL/GenBank/DDBJ databases">
        <title>Annotated genome of Streptomyces scopuliridis.</title>
        <authorList>
            <person name="Olson J.B."/>
        </authorList>
    </citation>
    <scope>NUCLEOTIDE SEQUENCE [LARGE SCALE GENOMIC DNA]</scope>
    <source>
        <strain evidence="11 12">RB72</strain>
    </source>
</reference>
<accession>A0A2T7SRL9</accession>
<dbReference type="Proteomes" id="UP000245992">
    <property type="component" value="Unassembled WGS sequence"/>
</dbReference>
<feature type="domain" description="OmpR/PhoB-type" evidence="10">
    <location>
        <begin position="129"/>
        <end position="227"/>
    </location>
</feature>
<dbReference type="FunFam" id="3.40.50.2300:FF:000108">
    <property type="entry name" value="DNA-binding response OmpR family regulator"/>
    <property type="match status" value="1"/>
</dbReference>
<feature type="modified residue" description="4-aspartylphosphate" evidence="6">
    <location>
        <position position="52"/>
    </location>
</feature>
<dbReference type="AlphaFoldDB" id="A0A2T7SRL9"/>
<feature type="domain" description="Response regulatory" evidence="9">
    <location>
        <begin position="3"/>
        <end position="116"/>
    </location>
</feature>
<keyword evidence="3" id="KW-0805">Transcription regulation</keyword>
<keyword evidence="5" id="KW-0804">Transcription</keyword>
<evidence type="ECO:0000256" key="6">
    <source>
        <dbReference type="PROSITE-ProRule" id="PRU00169"/>
    </source>
</evidence>
<evidence type="ECO:0000256" key="1">
    <source>
        <dbReference type="ARBA" id="ARBA00022553"/>
    </source>
</evidence>
<dbReference type="FunFam" id="1.10.10.10:FF:000018">
    <property type="entry name" value="DNA-binding response regulator ResD"/>
    <property type="match status" value="1"/>
</dbReference>
<dbReference type="Gene3D" id="3.40.50.2300">
    <property type="match status" value="1"/>
</dbReference>
<feature type="DNA-binding region" description="OmpR/PhoB-type" evidence="7">
    <location>
        <begin position="129"/>
        <end position="227"/>
    </location>
</feature>
<dbReference type="PROSITE" id="PS50110">
    <property type="entry name" value="RESPONSE_REGULATORY"/>
    <property type="match status" value="1"/>
</dbReference>
<keyword evidence="1 6" id="KW-0597">Phosphoprotein</keyword>
<dbReference type="RefSeq" id="WP_240627899.1">
    <property type="nucleotide sequence ID" value="NZ_AZSP01000332.1"/>
</dbReference>
<sequence length="268" mass="29418">MPSVLVVEDDQFVRSALIRHLTEASHTVRSVGTALEALREVAHFRFDVVILDLGLPDLDGAEALKMLRGITDVPVIIATARDDEAEIVRLLNDGADDYLTKPFSVEHLAARMAAVLRRSRATAGEATPPRVIRVGGLSIDPLRRQAELDGARLDLTRREFDLLTFLAGRPGVVVARKELLAEVWQQSYGDDQTIDVHLSWLRRKLGETAARPRYLHTLRGVGVKLEPPVPEVPVSEPPVRELPLPEPRPEPPVPGTQATGAPVVEPPV</sequence>
<feature type="region of interest" description="Disordered" evidence="8">
    <location>
        <begin position="227"/>
        <end position="268"/>
    </location>
</feature>
<dbReference type="Gene3D" id="1.10.10.10">
    <property type="entry name" value="Winged helix-like DNA-binding domain superfamily/Winged helix DNA-binding domain"/>
    <property type="match status" value="1"/>
</dbReference>
<evidence type="ECO:0000313" key="11">
    <source>
        <dbReference type="EMBL" id="PVE05495.1"/>
    </source>
</evidence>
<protein>
    <submittedName>
        <fullName evidence="11">Response regulator</fullName>
    </submittedName>
</protein>
<evidence type="ECO:0000313" key="12">
    <source>
        <dbReference type="Proteomes" id="UP000245992"/>
    </source>
</evidence>
<comment type="caution">
    <text evidence="11">The sequence shown here is derived from an EMBL/GenBank/DDBJ whole genome shotgun (WGS) entry which is preliminary data.</text>
</comment>
<dbReference type="GO" id="GO:0006355">
    <property type="term" value="P:regulation of DNA-templated transcription"/>
    <property type="evidence" value="ECO:0007669"/>
    <property type="project" value="InterPro"/>
</dbReference>
<dbReference type="GO" id="GO:0032993">
    <property type="term" value="C:protein-DNA complex"/>
    <property type="evidence" value="ECO:0007669"/>
    <property type="project" value="TreeGrafter"/>
</dbReference>
<organism evidence="11 12">
    <name type="scientific">Streptomyces scopuliridis RB72</name>
    <dbReference type="NCBI Taxonomy" id="1440053"/>
    <lineage>
        <taxon>Bacteria</taxon>
        <taxon>Bacillati</taxon>
        <taxon>Actinomycetota</taxon>
        <taxon>Actinomycetes</taxon>
        <taxon>Kitasatosporales</taxon>
        <taxon>Streptomycetaceae</taxon>
        <taxon>Streptomyces</taxon>
    </lineage>
</organism>
<dbReference type="Pfam" id="PF00072">
    <property type="entry name" value="Response_reg"/>
    <property type="match status" value="1"/>
</dbReference>
<dbReference type="SUPFAM" id="SSF52172">
    <property type="entry name" value="CheY-like"/>
    <property type="match status" value="1"/>
</dbReference>
<evidence type="ECO:0000256" key="8">
    <source>
        <dbReference type="SAM" id="MobiDB-lite"/>
    </source>
</evidence>
<dbReference type="InterPro" id="IPR001789">
    <property type="entry name" value="Sig_transdc_resp-reg_receiver"/>
</dbReference>
<dbReference type="Gene3D" id="6.10.250.690">
    <property type="match status" value="1"/>
</dbReference>
<dbReference type="PANTHER" id="PTHR48111">
    <property type="entry name" value="REGULATOR OF RPOS"/>
    <property type="match status" value="1"/>
</dbReference>
<evidence type="ECO:0000256" key="7">
    <source>
        <dbReference type="PROSITE-ProRule" id="PRU01091"/>
    </source>
</evidence>
<dbReference type="GO" id="GO:0000156">
    <property type="term" value="F:phosphorelay response regulator activity"/>
    <property type="evidence" value="ECO:0007669"/>
    <property type="project" value="TreeGrafter"/>
</dbReference>
<keyword evidence="2" id="KW-0902">Two-component regulatory system</keyword>
<dbReference type="EMBL" id="AZSP01000332">
    <property type="protein sequence ID" value="PVE05495.1"/>
    <property type="molecule type" value="Genomic_DNA"/>
</dbReference>
<evidence type="ECO:0000256" key="5">
    <source>
        <dbReference type="ARBA" id="ARBA00023163"/>
    </source>
</evidence>
<keyword evidence="4 7" id="KW-0238">DNA-binding</keyword>
<dbReference type="PANTHER" id="PTHR48111:SF4">
    <property type="entry name" value="DNA-BINDING DUAL TRANSCRIPTIONAL REGULATOR OMPR"/>
    <property type="match status" value="1"/>
</dbReference>
<evidence type="ECO:0000256" key="2">
    <source>
        <dbReference type="ARBA" id="ARBA00023012"/>
    </source>
</evidence>
<feature type="compositionally biased region" description="Pro residues" evidence="8">
    <location>
        <begin position="244"/>
        <end position="254"/>
    </location>
</feature>
<dbReference type="CDD" id="cd00383">
    <property type="entry name" value="trans_reg_C"/>
    <property type="match status" value="1"/>
</dbReference>
<evidence type="ECO:0000259" key="10">
    <source>
        <dbReference type="PROSITE" id="PS51755"/>
    </source>
</evidence>
<dbReference type="SMART" id="SM00862">
    <property type="entry name" value="Trans_reg_C"/>
    <property type="match status" value="1"/>
</dbReference>
<dbReference type="InterPro" id="IPR036388">
    <property type="entry name" value="WH-like_DNA-bd_sf"/>
</dbReference>
<keyword evidence="12" id="KW-1185">Reference proteome</keyword>
<gene>
    <name evidence="11" type="ORF">Y717_35710</name>
</gene>
<dbReference type="InterPro" id="IPR039420">
    <property type="entry name" value="WalR-like"/>
</dbReference>
<dbReference type="SMART" id="SM00448">
    <property type="entry name" value="REC"/>
    <property type="match status" value="1"/>
</dbReference>
<evidence type="ECO:0000259" key="9">
    <source>
        <dbReference type="PROSITE" id="PS50110"/>
    </source>
</evidence>
<dbReference type="Pfam" id="PF00486">
    <property type="entry name" value="Trans_reg_C"/>
    <property type="match status" value="1"/>
</dbReference>
<dbReference type="GO" id="GO:0005829">
    <property type="term" value="C:cytosol"/>
    <property type="evidence" value="ECO:0007669"/>
    <property type="project" value="TreeGrafter"/>
</dbReference>
<dbReference type="STRING" id="1440053.GCA_000718095_06073"/>
<dbReference type="InterPro" id="IPR011006">
    <property type="entry name" value="CheY-like_superfamily"/>
</dbReference>
<dbReference type="PROSITE" id="PS51755">
    <property type="entry name" value="OMPR_PHOB"/>
    <property type="match status" value="1"/>
</dbReference>
<evidence type="ECO:0000256" key="3">
    <source>
        <dbReference type="ARBA" id="ARBA00023015"/>
    </source>
</evidence>
<evidence type="ECO:0000256" key="4">
    <source>
        <dbReference type="ARBA" id="ARBA00023125"/>
    </source>
</evidence>
<proteinExistence type="predicted"/>
<dbReference type="InterPro" id="IPR001867">
    <property type="entry name" value="OmpR/PhoB-type_DNA-bd"/>
</dbReference>
<dbReference type="GO" id="GO:0000976">
    <property type="term" value="F:transcription cis-regulatory region binding"/>
    <property type="evidence" value="ECO:0007669"/>
    <property type="project" value="TreeGrafter"/>
</dbReference>
<name>A0A2T7SRL9_9ACTN</name>